<keyword evidence="5 6" id="KW-0539">Nucleus</keyword>
<keyword evidence="11" id="KW-1185">Reference proteome</keyword>
<organism evidence="10 11">
    <name type="scientific">Tortispora caseinolytica NRRL Y-17796</name>
    <dbReference type="NCBI Taxonomy" id="767744"/>
    <lineage>
        <taxon>Eukaryota</taxon>
        <taxon>Fungi</taxon>
        <taxon>Dikarya</taxon>
        <taxon>Ascomycota</taxon>
        <taxon>Saccharomycotina</taxon>
        <taxon>Trigonopsidomycetes</taxon>
        <taxon>Trigonopsidales</taxon>
        <taxon>Trigonopsidaceae</taxon>
        <taxon>Tortispora</taxon>
    </lineage>
</organism>
<dbReference type="InterPro" id="IPR028598">
    <property type="entry name" value="BOP1/Erb1"/>
</dbReference>
<dbReference type="Proteomes" id="UP000095023">
    <property type="component" value="Unassembled WGS sequence"/>
</dbReference>
<feature type="compositionally biased region" description="Acidic residues" evidence="8">
    <location>
        <begin position="7"/>
        <end position="18"/>
    </location>
</feature>
<evidence type="ECO:0000256" key="5">
    <source>
        <dbReference type="ARBA" id="ARBA00023242"/>
    </source>
</evidence>
<comment type="subcellular location">
    <subcellularLocation>
        <location evidence="6">Nucleus</location>
        <location evidence="6">Nucleolus</location>
    </subcellularLocation>
    <subcellularLocation>
        <location evidence="6">Nucleus</location>
        <location evidence="6">Nucleoplasm</location>
    </subcellularLocation>
</comment>
<dbReference type="Pfam" id="PF00400">
    <property type="entry name" value="WD40"/>
    <property type="match status" value="2"/>
</dbReference>
<comment type="subunit">
    <text evidence="6">Component of the NOP7 complex, composed of ERB1, NOP7 and YTM1. Within the NOP7 complex ERB1 appears to interact directly with NOP7 and YTM1. The NOP7 complex also associates with the 66S pre-ribosome.</text>
</comment>
<keyword evidence="1 6" id="KW-0690">Ribosome biogenesis</keyword>
<comment type="similarity">
    <text evidence="6">Belongs to the WD repeat BOP1/ERB1 family.</text>
</comment>
<dbReference type="GO" id="GO:0000463">
    <property type="term" value="P:maturation of LSU-rRNA from tricistronic rRNA transcript (SSU-rRNA, 5.8S rRNA, LSU-rRNA)"/>
    <property type="evidence" value="ECO:0007669"/>
    <property type="project" value="UniProtKB-UniRule"/>
</dbReference>
<gene>
    <name evidence="6" type="primary">ERB1</name>
    <name evidence="10" type="ORF">CANCADRAFT_128035</name>
</gene>
<evidence type="ECO:0000313" key="11">
    <source>
        <dbReference type="Proteomes" id="UP000095023"/>
    </source>
</evidence>
<dbReference type="GO" id="GO:0070545">
    <property type="term" value="C:PeBoW complex"/>
    <property type="evidence" value="ECO:0007669"/>
    <property type="project" value="EnsemblFungi"/>
</dbReference>
<comment type="function">
    <text evidence="6">Component of the NOP7 complex, which is required for maturation of the 25S and 5.8S ribosomal RNAs and formation of the 60S ribosome.</text>
</comment>
<dbReference type="OrthoDB" id="5571054at2759"/>
<dbReference type="GO" id="GO:0043021">
    <property type="term" value="F:ribonucleoprotein complex binding"/>
    <property type="evidence" value="ECO:0007669"/>
    <property type="project" value="UniProtKB-UniRule"/>
</dbReference>
<dbReference type="Gene3D" id="2.130.10.10">
    <property type="entry name" value="YVTN repeat-like/Quinoprotein amine dehydrogenase"/>
    <property type="match status" value="1"/>
</dbReference>
<evidence type="ECO:0000256" key="6">
    <source>
        <dbReference type="HAMAP-Rule" id="MF_03027"/>
    </source>
</evidence>
<protein>
    <recommendedName>
        <fullName evidence="6">Ribosome biogenesis protein ERB1</fullName>
    </recommendedName>
    <alternativeName>
        <fullName evidence="6">Eukaryotic ribosome biogenesis protein 1</fullName>
    </alternativeName>
</protein>
<evidence type="ECO:0000256" key="2">
    <source>
        <dbReference type="ARBA" id="ARBA00022552"/>
    </source>
</evidence>
<dbReference type="InterPro" id="IPR001680">
    <property type="entry name" value="WD40_rpt"/>
</dbReference>
<dbReference type="HAMAP" id="MF_03027">
    <property type="entry name" value="BOP1"/>
    <property type="match status" value="1"/>
</dbReference>
<dbReference type="EMBL" id="KV453843">
    <property type="protein sequence ID" value="ODV88751.1"/>
    <property type="molecule type" value="Genomic_DNA"/>
</dbReference>
<evidence type="ECO:0000256" key="3">
    <source>
        <dbReference type="ARBA" id="ARBA00022574"/>
    </source>
</evidence>
<keyword evidence="2 6" id="KW-0698">rRNA processing</keyword>
<dbReference type="PROSITE" id="PS50294">
    <property type="entry name" value="WD_REPEATS_REGION"/>
    <property type="match status" value="1"/>
</dbReference>
<dbReference type="SMART" id="SM00320">
    <property type="entry name" value="WD40"/>
    <property type="match status" value="7"/>
</dbReference>
<dbReference type="FunFam" id="2.130.10.10:FF:000576">
    <property type="entry name" value="Ribosome biogenesis protein ERB1"/>
    <property type="match status" value="1"/>
</dbReference>
<evidence type="ECO:0000256" key="7">
    <source>
        <dbReference type="PROSITE-ProRule" id="PRU00221"/>
    </source>
</evidence>
<dbReference type="GO" id="GO:0030687">
    <property type="term" value="C:preribosome, large subunit precursor"/>
    <property type="evidence" value="ECO:0007669"/>
    <property type="project" value="UniProtKB-UniRule"/>
</dbReference>
<sequence length="603" mass="67471">MKRLPELDPDVDSEDSGSEPDLTANTIGSLPISAYDNYPHIGYDIDGRRIMRPATSSALDALLDQIELPEGYTGLLDPQTGAPLTLSRDELELLQKLQSNAPPTTENIYADTIEFFTHEKELMPLSAAPEPKRRFVPSKHEAKRVMKLVRAIRAGRIVPNPPKVDPDEDQTPLYDVWAEETPADFGVMHMPAPKLPPPTHELSYNPPPEYDVPRYGALRKVPAYADGVKERFERCLDLYLAPRALKQKLNIDPESLLPKLPSPQDLRPFPCHLSLTYIPDTQTRIRSVAIDNRGIWLAAGCDDGLRVFELSTGRQVRKYAYSDPVDALQWNPVRPILALASGNSVYIVAPDICTKESVIANPKSASAEPSNDTPITDWVIEDQTVEIRTKLQVRQVDWHRKGDYLLSSSSNQSGQAVLIHQLSAQSSQAPFRRSRGLVQDAHFHPSAPVIFVMTQRYIRVYDLASGILTHKLLPGARWLARMAVHRSGQHVLAVSYDRRTVWHDLELGQTPYKTLRYHQKAIRDVGFHQNYPLFATASDDGTANVFHAEVYDDDSKSPLLVPLKSLKSHSIQNSLGVLGLTWHPREPWLVTCGADGTAKLWTA</sequence>
<evidence type="ECO:0000256" key="1">
    <source>
        <dbReference type="ARBA" id="ARBA00022517"/>
    </source>
</evidence>
<dbReference type="GO" id="GO:0005654">
    <property type="term" value="C:nucleoplasm"/>
    <property type="evidence" value="ECO:0007669"/>
    <property type="project" value="UniProtKB-SubCell"/>
</dbReference>
<reference evidence="11" key="1">
    <citation type="submission" date="2016-02" db="EMBL/GenBank/DDBJ databases">
        <title>Comparative genomics of biotechnologically important yeasts.</title>
        <authorList>
            <consortium name="DOE Joint Genome Institute"/>
            <person name="Riley R."/>
            <person name="Haridas S."/>
            <person name="Wolfe K.H."/>
            <person name="Lopes M.R."/>
            <person name="Hittinger C.T."/>
            <person name="Goker M."/>
            <person name="Salamov A."/>
            <person name="Wisecaver J."/>
            <person name="Long T.M."/>
            <person name="Aerts A.L."/>
            <person name="Barry K."/>
            <person name="Choi C."/>
            <person name="Clum A."/>
            <person name="Coughlan A.Y."/>
            <person name="Deshpande S."/>
            <person name="Douglass A.P."/>
            <person name="Hanson S.J."/>
            <person name="Klenk H.-P."/>
            <person name="Labutti K."/>
            <person name="Lapidus A."/>
            <person name="Lindquist E."/>
            <person name="Lipzen A."/>
            <person name="Meier-Kolthoff J.P."/>
            <person name="Ohm R.A."/>
            <person name="Otillar R.P."/>
            <person name="Pangilinan J."/>
            <person name="Peng Y."/>
            <person name="Rokas A."/>
            <person name="Rosa C.A."/>
            <person name="Scheuner C."/>
            <person name="Sibirny A.A."/>
            <person name="Slot J.C."/>
            <person name="Stielow J.B."/>
            <person name="Sun H."/>
            <person name="Kurtzman C.P."/>
            <person name="Blackwell M."/>
            <person name="Jeffries T.W."/>
            <person name="Grigoriev I.V."/>
        </authorList>
    </citation>
    <scope>NUCLEOTIDE SEQUENCE [LARGE SCALE GENOMIC DNA]</scope>
    <source>
        <strain evidence="11">NRRL Y-17796</strain>
    </source>
</reference>
<dbReference type="GO" id="GO:0070180">
    <property type="term" value="F:large ribosomal subunit rRNA binding"/>
    <property type="evidence" value="ECO:0007669"/>
    <property type="project" value="EnsemblFungi"/>
</dbReference>
<dbReference type="PROSITE" id="PS50082">
    <property type="entry name" value="WD_REPEATS_2"/>
    <property type="match status" value="1"/>
</dbReference>
<dbReference type="PANTHER" id="PTHR17605">
    <property type="entry name" value="RIBOSOME BIOGENESIS PROTEIN BOP1 BLOCK OF PROLIFERATION 1 PROTEIN"/>
    <property type="match status" value="1"/>
</dbReference>
<dbReference type="SUPFAM" id="SSF50978">
    <property type="entry name" value="WD40 repeat-like"/>
    <property type="match status" value="1"/>
</dbReference>
<evidence type="ECO:0000313" key="10">
    <source>
        <dbReference type="EMBL" id="ODV88751.1"/>
    </source>
</evidence>
<accession>A0A1E4TAJ7</accession>
<dbReference type="InterPro" id="IPR036322">
    <property type="entry name" value="WD40_repeat_dom_sf"/>
</dbReference>
<name>A0A1E4TAJ7_9ASCO</name>
<feature type="domain" description="BOP1 N-terminal" evidence="9">
    <location>
        <begin position="35"/>
        <end position="270"/>
    </location>
</feature>
<evidence type="ECO:0000259" key="9">
    <source>
        <dbReference type="SMART" id="SM01035"/>
    </source>
</evidence>
<dbReference type="PANTHER" id="PTHR17605:SF0">
    <property type="entry name" value="RIBOSOME BIOGENESIS PROTEIN BOP1"/>
    <property type="match status" value="1"/>
</dbReference>
<evidence type="ECO:0000256" key="4">
    <source>
        <dbReference type="ARBA" id="ARBA00022737"/>
    </source>
</evidence>
<feature type="repeat" description="WD" evidence="7">
    <location>
        <begin position="577"/>
        <end position="603"/>
    </location>
</feature>
<dbReference type="InterPro" id="IPR015943">
    <property type="entry name" value="WD40/YVTN_repeat-like_dom_sf"/>
</dbReference>
<keyword evidence="3 7" id="KW-0853">WD repeat</keyword>
<feature type="region of interest" description="Disordered" evidence="8">
    <location>
        <begin position="1"/>
        <end position="26"/>
    </location>
</feature>
<keyword evidence="4" id="KW-0677">Repeat</keyword>
<proteinExistence type="inferred from homology"/>
<dbReference type="InterPro" id="IPR012953">
    <property type="entry name" value="BOP1_N_dom"/>
</dbReference>
<dbReference type="Pfam" id="PF08145">
    <property type="entry name" value="BOP1NT"/>
    <property type="match status" value="1"/>
</dbReference>
<dbReference type="AlphaFoldDB" id="A0A1E4TAJ7"/>
<evidence type="ECO:0000256" key="8">
    <source>
        <dbReference type="SAM" id="MobiDB-lite"/>
    </source>
</evidence>
<dbReference type="GO" id="GO:0000466">
    <property type="term" value="P:maturation of 5.8S rRNA from tricistronic rRNA transcript (SSU-rRNA, 5.8S rRNA, LSU-rRNA)"/>
    <property type="evidence" value="ECO:0007669"/>
    <property type="project" value="UniProtKB-UniRule"/>
</dbReference>
<dbReference type="SMART" id="SM01035">
    <property type="entry name" value="BOP1NT"/>
    <property type="match status" value="1"/>
</dbReference>